<dbReference type="SUPFAM" id="SSF109640">
    <property type="entry name" value="KRAB domain (Kruppel-associated box)"/>
    <property type="match status" value="1"/>
</dbReference>
<dbReference type="Gene3D" id="6.10.140.140">
    <property type="match status" value="1"/>
</dbReference>
<keyword evidence="1" id="KW-0805">Transcription regulation</keyword>
<dbReference type="InterPro" id="IPR003655">
    <property type="entry name" value="aKRAB"/>
</dbReference>
<feature type="domain" description="KRAB-related" evidence="7">
    <location>
        <begin position="280"/>
        <end position="331"/>
    </location>
</feature>
<evidence type="ECO:0000259" key="7">
    <source>
        <dbReference type="PROSITE" id="PS50806"/>
    </source>
</evidence>
<dbReference type="GO" id="GO:0006355">
    <property type="term" value="P:regulation of DNA-templated transcription"/>
    <property type="evidence" value="ECO:0007669"/>
    <property type="project" value="InterPro"/>
</dbReference>
<dbReference type="InterPro" id="IPR050916">
    <property type="entry name" value="SCAN-C2H2_zinc_finger"/>
</dbReference>
<dbReference type="InterPro" id="IPR001909">
    <property type="entry name" value="KRAB"/>
</dbReference>
<dbReference type="InterPro" id="IPR003309">
    <property type="entry name" value="SCAN_dom"/>
</dbReference>
<evidence type="ECO:0000256" key="4">
    <source>
        <dbReference type="SAM" id="MobiDB-lite"/>
    </source>
</evidence>
<dbReference type="SMART" id="SM00431">
    <property type="entry name" value="SCAN"/>
    <property type="match status" value="1"/>
</dbReference>
<dbReference type="PROSITE" id="PS50805">
    <property type="entry name" value="KRAB"/>
    <property type="match status" value="1"/>
</dbReference>
<accession>A0A151NRV3</accession>
<dbReference type="Pfam" id="PF01352">
    <property type="entry name" value="KRAB"/>
    <property type="match status" value="1"/>
</dbReference>
<comment type="caution">
    <text evidence="8">The sequence shown here is derived from an EMBL/GenBank/DDBJ whole genome shotgun (WGS) entry which is preliminary data.</text>
</comment>
<dbReference type="EMBL" id="AKHW03002254">
    <property type="protein sequence ID" value="KYO39359.1"/>
    <property type="molecule type" value="Genomic_DNA"/>
</dbReference>
<gene>
    <name evidence="8" type="ORF">Y1Q_0008567</name>
</gene>
<dbReference type="PANTHER" id="PTHR45935">
    <property type="entry name" value="PROTEIN ZBED8-RELATED"/>
    <property type="match status" value="1"/>
</dbReference>
<dbReference type="Gene3D" id="1.10.4020.10">
    <property type="entry name" value="DNA breaking-rejoining enzymes"/>
    <property type="match status" value="1"/>
</dbReference>
<evidence type="ECO:0000256" key="2">
    <source>
        <dbReference type="ARBA" id="ARBA00023163"/>
    </source>
</evidence>
<evidence type="ECO:0000313" key="9">
    <source>
        <dbReference type="Proteomes" id="UP000050525"/>
    </source>
</evidence>
<dbReference type="PROSITE" id="PS50804">
    <property type="entry name" value="SCAN_BOX"/>
    <property type="match status" value="1"/>
</dbReference>
<feature type="region of interest" description="Disordered" evidence="4">
    <location>
        <begin position="131"/>
        <end position="278"/>
    </location>
</feature>
<dbReference type="InterPro" id="IPR038269">
    <property type="entry name" value="SCAN_sf"/>
</dbReference>
<feature type="compositionally biased region" description="Acidic residues" evidence="4">
    <location>
        <begin position="192"/>
        <end position="204"/>
    </location>
</feature>
<dbReference type="PROSITE" id="PS50806">
    <property type="entry name" value="KRAB_RELATED"/>
    <property type="match status" value="1"/>
</dbReference>
<dbReference type="FunFam" id="1.10.4020.10:FF:000001">
    <property type="entry name" value="zinc finger protein 263 isoform X1"/>
    <property type="match status" value="1"/>
</dbReference>
<dbReference type="PANTHER" id="PTHR45935:SF15">
    <property type="entry name" value="SCAN BOX DOMAIN-CONTAINING PROTEIN"/>
    <property type="match status" value="1"/>
</dbReference>
<dbReference type="Pfam" id="PF02023">
    <property type="entry name" value="SCAN"/>
    <property type="match status" value="1"/>
</dbReference>
<proteinExistence type="predicted"/>
<name>A0A151NRV3_ALLMI</name>
<feature type="region of interest" description="Disordered" evidence="4">
    <location>
        <begin position="1"/>
        <end position="26"/>
    </location>
</feature>
<evidence type="ECO:0000259" key="6">
    <source>
        <dbReference type="PROSITE" id="PS50805"/>
    </source>
</evidence>
<sequence length="331" mass="37094">MQAVQPPSEAEMPLETPQLAAGRDLPTPETWRQRFRGLRYLEGAGPWEVCSRLWELCQRWLEPQRRSKEQILELVVLEQFLAILPQEMQSWEWGCGVETCADAVALAEGFQLGQDEDENLQITTSVKIRAVSSHKVQPAGARQDPGDSWLEPPKAHHGNRSLEEAGQGETPGHGDKPPFVSREEPLPHQESDSPETEETWELSADESSSGWCPRRGPSSGAGAGTLSRVEQQQLPEEGPVNLELQRTSPGRLGERSSLTPEPGQVQKGQSRPPKQEESLELQEVFEDMAVYFTRKEWELLEDEDKVLYRDEMLKNYQALVSLGKALVLASP</sequence>
<evidence type="ECO:0000313" key="8">
    <source>
        <dbReference type="EMBL" id="KYO39359.1"/>
    </source>
</evidence>
<dbReference type="SUPFAM" id="SSF47353">
    <property type="entry name" value="Retrovirus capsid dimerization domain-like"/>
    <property type="match status" value="1"/>
</dbReference>
<dbReference type="CDD" id="cd07765">
    <property type="entry name" value="KRAB_A-box"/>
    <property type="match status" value="1"/>
</dbReference>
<feature type="compositionally biased region" description="Basic and acidic residues" evidence="4">
    <location>
        <begin position="172"/>
        <end position="191"/>
    </location>
</feature>
<dbReference type="SMART" id="SM00349">
    <property type="entry name" value="KRAB"/>
    <property type="match status" value="1"/>
</dbReference>
<reference evidence="8 9" key="1">
    <citation type="journal article" date="2012" name="Genome Biol.">
        <title>Sequencing three crocodilian genomes to illuminate the evolution of archosaurs and amniotes.</title>
        <authorList>
            <person name="St John J.A."/>
            <person name="Braun E.L."/>
            <person name="Isberg S.R."/>
            <person name="Miles L.G."/>
            <person name="Chong A.Y."/>
            <person name="Gongora J."/>
            <person name="Dalzell P."/>
            <person name="Moran C."/>
            <person name="Bed'hom B."/>
            <person name="Abzhanov A."/>
            <person name="Burgess S.C."/>
            <person name="Cooksey A.M."/>
            <person name="Castoe T.A."/>
            <person name="Crawford N.G."/>
            <person name="Densmore L.D."/>
            <person name="Drew J.C."/>
            <person name="Edwards S.V."/>
            <person name="Faircloth B.C."/>
            <person name="Fujita M.K."/>
            <person name="Greenwold M.J."/>
            <person name="Hoffmann F.G."/>
            <person name="Howard J.M."/>
            <person name="Iguchi T."/>
            <person name="Janes D.E."/>
            <person name="Khan S.Y."/>
            <person name="Kohno S."/>
            <person name="de Koning A.J."/>
            <person name="Lance S.L."/>
            <person name="McCarthy F.M."/>
            <person name="McCormack J.E."/>
            <person name="Merchant M.E."/>
            <person name="Peterson D.G."/>
            <person name="Pollock D.D."/>
            <person name="Pourmand N."/>
            <person name="Raney B.J."/>
            <person name="Roessler K.A."/>
            <person name="Sanford J.R."/>
            <person name="Sawyer R.H."/>
            <person name="Schmidt C.J."/>
            <person name="Triplett E.W."/>
            <person name="Tuberville T.D."/>
            <person name="Venegas-Anaya M."/>
            <person name="Howard J.T."/>
            <person name="Jarvis E.D."/>
            <person name="Guillette L.J.Jr."/>
            <person name="Glenn T.C."/>
            <person name="Green R.E."/>
            <person name="Ray D.A."/>
        </authorList>
    </citation>
    <scope>NUCLEOTIDE SEQUENCE [LARGE SCALE GENOMIC DNA]</scope>
    <source>
        <strain evidence="8">KSC_2009_1</strain>
    </source>
</reference>
<keyword evidence="2" id="KW-0804">Transcription</keyword>
<feature type="domain" description="SCAN box" evidence="5">
    <location>
        <begin position="32"/>
        <end position="111"/>
    </location>
</feature>
<evidence type="ECO:0000256" key="3">
    <source>
        <dbReference type="ARBA" id="ARBA00023242"/>
    </source>
</evidence>
<evidence type="ECO:0000259" key="5">
    <source>
        <dbReference type="PROSITE" id="PS50804"/>
    </source>
</evidence>
<keyword evidence="3" id="KW-0539">Nucleus</keyword>
<dbReference type="AlphaFoldDB" id="A0A151NRV3"/>
<dbReference type="InterPro" id="IPR036051">
    <property type="entry name" value="KRAB_dom_sf"/>
</dbReference>
<dbReference type="CDD" id="cd07936">
    <property type="entry name" value="SCAN"/>
    <property type="match status" value="1"/>
</dbReference>
<keyword evidence="9" id="KW-1185">Reference proteome</keyword>
<evidence type="ECO:0000256" key="1">
    <source>
        <dbReference type="ARBA" id="ARBA00023015"/>
    </source>
</evidence>
<dbReference type="eggNOG" id="KOG1721">
    <property type="taxonomic scope" value="Eukaryota"/>
</dbReference>
<protein>
    <submittedName>
        <fullName evidence="8">Uncharacterized protein</fullName>
    </submittedName>
</protein>
<organism evidence="8 9">
    <name type="scientific">Alligator mississippiensis</name>
    <name type="common">American alligator</name>
    <dbReference type="NCBI Taxonomy" id="8496"/>
    <lineage>
        <taxon>Eukaryota</taxon>
        <taxon>Metazoa</taxon>
        <taxon>Chordata</taxon>
        <taxon>Craniata</taxon>
        <taxon>Vertebrata</taxon>
        <taxon>Euteleostomi</taxon>
        <taxon>Archelosauria</taxon>
        <taxon>Archosauria</taxon>
        <taxon>Crocodylia</taxon>
        <taxon>Alligatoridae</taxon>
        <taxon>Alligatorinae</taxon>
        <taxon>Alligator</taxon>
    </lineage>
</organism>
<feature type="domain" description="KRAB" evidence="6">
    <location>
        <begin position="283"/>
        <end position="331"/>
    </location>
</feature>
<dbReference type="Proteomes" id="UP000050525">
    <property type="component" value="Unassembled WGS sequence"/>
</dbReference>